<organism evidence="3 4">
    <name type="scientific">Treponema primitia (strain ATCC BAA-887 / DSM 12427 / ZAS-2)</name>
    <dbReference type="NCBI Taxonomy" id="545694"/>
    <lineage>
        <taxon>Bacteria</taxon>
        <taxon>Pseudomonadati</taxon>
        <taxon>Spirochaetota</taxon>
        <taxon>Spirochaetia</taxon>
        <taxon>Spirochaetales</taxon>
        <taxon>Treponemataceae</taxon>
        <taxon>Treponema</taxon>
    </lineage>
</organism>
<feature type="transmembrane region" description="Helical" evidence="1">
    <location>
        <begin position="7"/>
        <end position="29"/>
    </location>
</feature>
<reference evidence="4" key="1">
    <citation type="submission" date="2009-12" db="EMBL/GenBank/DDBJ databases">
        <title>Complete sequence of Treponema primitia strain ZAS-2.</title>
        <authorList>
            <person name="Tetu S.G."/>
            <person name="Matson E."/>
            <person name="Ren Q."/>
            <person name="Seshadri R."/>
            <person name="Elbourne L."/>
            <person name="Hassan K.A."/>
            <person name="Durkin A."/>
            <person name="Radune D."/>
            <person name="Mohamoud Y."/>
            <person name="Shay R."/>
            <person name="Jin S."/>
            <person name="Zhang X."/>
            <person name="Lucey K."/>
            <person name="Ballor N.R."/>
            <person name="Ottesen E."/>
            <person name="Rosenthal R."/>
            <person name="Allen A."/>
            <person name="Leadbetter J.R."/>
            <person name="Paulsen I.T."/>
        </authorList>
    </citation>
    <scope>NUCLEOTIDE SEQUENCE [LARGE SCALE GENOMIC DNA]</scope>
    <source>
        <strain evidence="4">ATCC BAA-887 / DSM 12427 / ZAS-2</strain>
    </source>
</reference>
<dbReference type="Proteomes" id="UP000009223">
    <property type="component" value="Chromosome"/>
</dbReference>
<keyword evidence="1" id="KW-0472">Membrane</keyword>
<evidence type="ECO:0000313" key="3">
    <source>
        <dbReference type="EMBL" id="AEF84973.1"/>
    </source>
</evidence>
<dbReference type="PANTHER" id="PTHR28008">
    <property type="entry name" value="DOMAIN PROTEIN, PUTATIVE (AFU_ORTHOLOGUE AFUA_3G10980)-RELATED"/>
    <property type="match status" value="1"/>
</dbReference>
<dbReference type="STRING" id="545694.TREPR_0315"/>
<dbReference type="InterPro" id="IPR006976">
    <property type="entry name" value="VanZ-like"/>
</dbReference>
<dbReference type="Pfam" id="PF04892">
    <property type="entry name" value="VanZ"/>
    <property type="match status" value="1"/>
</dbReference>
<feature type="transmembrane region" description="Helical" evidence="1">
    <location>
        <begin position="71"/>
        <end position="91"/>
    </location>
</feature>
<sequence>MNITQKILPKIPTFVVIGGIFFLSSQSILPSPKGLLGFDKLQHLIAYLVLAGTIVPWFPREQWQSHRLRTLLLATFISSLYGISDEIHQYFVPGRDCNVWDWVADTIGSFLGAAAALPVCRCLFRKSKAEENQPVTP</sequence>
<keyword evidence="1" id="KW-0812">Transmembrane</keyword>
<dbReference type="HOGENOM" id="CLU_096028_5_0_12"/>
<gene>
    <name evidence="3" type="ordered locus">TREPR_0315</name>
</gene>
<reference evidence="3 4" key="2">
    <citation type="journal article" date="2011" name="ISME J.">
        <title>RNA-seq reveals cooperative metabolic interactions between two termite-gut spirochete species in co-culture.</title>
        <authorList>
            <person name="Rosenthal A.Z."/>
            <person name="Matson E.G."/>
            <person name="Eldar A."/>
            <person name="Leadbetter J.R."/>
        </authorList>
    </citation>
    <scope>NUCLEOTIDE SEQUENCE [LARGE SCALE GENOMIC DNA]</scope>
    <source>
        <strain evidence="4">ATCC BAA-887 / DSM 12427 / ZAS-2</strain>
    </source>
</reference>
<evidence type="ECO:0000256" key="1">
    <source>
        <dbReference type="SAM" id="Phobius"/>
    </source>
</evidence>
<feature type="transmembrane region" description="Helical" evidence="1">
    <location>
        <begin position="41"/>
        <end position="59"/>
    </location>
</feature>
<dbReference type="KEGG" id="tpi:TREPR_0315"/>
<dbReference type="OrthoDB" id="291892at2"/>
<feature type="transmembrane region" description="Helical" evidence="1">
    <location>
        <begin position="103"/>
        <end position="124"/>
    </location>
</feature>
<feature type="domain" description="VanZ-like" evidence="2">
    <location>
        <begin position="38"/>
        <end position="116"/>
    </location>
</feature>
<dbReference type="PANTHER" id="PTHR28008:SF1">
    <property type="entry name" value="DOMAIN PROTEIN, PUTATIVE (AFU_ORTHOLOGUE AFUA_3G10980)-RELATED"/>
    <property type="match status" value="1"/>
</dbReference>
<keyword evidence="4" id="KW-1185">Reference proteome</keyword>
<dbReference type="NCBIfam" id="NF037970">
    <property type="entry name" value="vanZ_1"/>
    <property type="match status" value="1"/>
</dbReference>
<evidence type="ECO:0000259" key="2">
    <source>
        <dbReference type="Pfam" id="PF04892"/>
    </source>
</evidence>
<proteinExistence type="predicted"/>
<protein>
    <submittedName>
        <fullName evidence="3">VanZ family protein</fullName>
    </submittedName>
</protein>
<name>F5YN61_TREPZ</name>
<dbReference type="AlphaFoldDB" id="F5YN61"/>
<evidence type="ECO:0000313" key="4">
    <source>
        <dbReference type="Proteomes" id="UP000009223"/>
    </source>
</evidence>
<dbReference type="eggNOG" id="COG5652">
    <property type="taxonomic scope" value="Bacteria"/>
</dbReference>
<dbReference type="RefSeq" id="WP_015709680.1">
    <property type="nucleotide sequence ID" value="NC_015578.1"/>
</dbReference>
<dbReference type="EMBL" id="CP001843">
    <property type="protein sequence ID" value="AEF84973.1"/>
    <property type="molecule type" value="Genomic_DNA"/>
</dbReference>
<keyword evidence="1" id="KW-1133">Transmembrane helix</keyword>
<accession>F5YN61</accession>